<evidence type="ECO:0000256" key="1">
    <source>
        <dbReference type="SAM" id="SignalP"/>
    </source>
</evidence>
<organism evidence="2 3">
    <name type="scientific">Stachybotrys chartarum (strain CBS 109288 / IBT 7711)</name>
    <name type="common">Toxic black mold</name>
    <name type="synonym">Stilbospora chartarum</name>
    <dbReference type="NCBI Taxonomy" id="1280523"/>
    <lineage>
        <taxon>Eukaryota</taxon>
        <taxon>Fungi</taxon>
        <taxon>Dikarya</taxon>
        <taxon>Ascomycota</taxon>
        <taxon>Pezizomycotina</taxon>
        <taxon>Sordariomycetes</taxon>
        <taxon>Hypocreomycetidae</taxon>
        <taxon>Hypocreales</taxon>
        <taxon>Stachybotryaceae</taxon>
        <taxon>Stachybotrys</taxon>
    </lineage>
</organism>
<protein>
    <recommendedName>
        <fullName evidence="4">Choice-of-anchor B family protein</fullName>
    </recommendedName>
</protein>
<reference evidence="2 3" key="1">
    <citation type="journal article" date="2014" name="BMC Genomics">
        <title>Comparative genome sequencing reveals chemotype-specific gene clusters in the toxigenic black mold Stachybotrys.</title>
        <authorList>
            <person name="Semeiks J."/>
            <person name="Borek D."/>
            <person name="Otwinowski Z."/>
            <person name="Grishin N.V."/>
        </authorList>
    </citation>
    <scope>NUCLEOTIDE SEQUENCE [LARGE SCALE GENOMIC DNA]</scope>
    <source>
        <strain evidence="3">CBS 109288 / IBT 7711</strain>
    </source>
</reference>
<dbReference type="HOGENOM" id="CLU_031217_0_0_1"/>
<accession>A0A084AJ30</accession>
<dbReference type="OrthoDB" id="2099887at2759"/>
<dbReference type="EMBL" id="KL648706">
    <property type="protein sequence ID" value="KEY65309.1"/>
    <property type="molecule type" value="Genomic_DNA"/>
</dbReference>
<keyword evidence="1" id="KW-0732">Signal</keyword>
<keyword evidence="3" id="KW-1185">Reference proteome</keyword>
<name>A0A084AJ30_STACB</name>
<evidence type="ECO:0008006" key="4">
    <source>
        <dbReference type="Google" id="ProtNLM"/>
    </source>
</evidence>
<dbReference type="GO" id="GO:0005576">
    <property type="term" value="C:extracellular region"/>
    <property type="evidence" value="ECO:0007669"/>
    <property type="project" value="TreeGrafter"/>
</dbReference>
<dbReference type="PANTHER" id="PTHR38787">
    <property type="entry name" value="REGULATORY P DOMAIN-CONTAINING PROTEIN"/>
    <property type="match status" value="1"/>
</dbReference>
<sequence>MVHSKSYLGSLALLVAAATGKEMQPNAQVAAELYDSGVIHDQIMENKISQWTRARELGLYNADRYPELGYTACVNGWIEAIPGDRNNTFRCNNIDLYHFLSHAALGDELAEGSSSWGWTSDDGREFVAIGQYQGTAFVEIGSDGRMTYLGRLPAYSLPSFWREIRTYQHYIVIGSEALNHGIQIFDLHKLLDIDPASPVEFTQDDLTSWTRQLLPLGRAHNVVVNEELGYFAAVGGQPRGDPICNSGLNFFDITNPADPISLGCAAGDGYVHDAQCLVYHGPDTRYEGRDICYSYNEDTLTIYDVTDKANVTNIISRISYEGASYTHQGWLLDVTNQEFLVLDDELDELSGAGEASDGFPVTFIWDIRDLENPRQTGSYKSSVRAIDHNQYVIDGLVYQSNYGAGMRVFDLTSIPSDPTGAGVCEVAWIDIYPEDDGLEGGGIIEFLGTWSSYAYFKSGYIFINTIERGAFTVRLTGSECPPTPVCNADNCLRAFRATSIPGRLEESQEFCATYTNSPFHDASVLPEYARRGCSGDAVARASSACACLPTATAAP</sequence>
<dbReference type="Proteomes" id="UP000028045">
    <property type="component" value="Unassembled WGS sequence"/>
</dbReference>
<dbReference type="InterPro" id="IPR027589">
    <property type="entry name" value="Choice_anch_B"/>
</dbReference>
<dbReference type="PANTHER" id="PTHR38787:SF3">
    <property type="entry name" value="REGULATORY P DOMAIN-CONTAINING PROTEIN"/>
    <property type="match status" value="1"/>
</dbReference>
<dbReference type="NCBIfam" id="TIGR04312">
    <property type="entry name" value="choice_anch_B"/>
    <property type="match status" value="1"/>
</dbReference>
<evidence type="ECO:0000313" key="2">
    <source>
        <dbReference type="EMBL" id="KEY65309.1"/>
    </source>
</evidence>
<evidence type="ECO:0000313" key="3">
    <source>
        <dbReference type="Proteomes" id="UP000028045"/>
    </source>
</evidence>
<feature type="signal peptide" evidence="1">
    <location>
        <begin position="1"/>
        <end position="20"/>
    </location>
</feature>
<proteinExistence type="predicted"/>
<feature type="chain" id="PRO_5001770740" description="Choice-of-anchor B family protein" evidence="1">
    <location>
        <begin position="21"/>
        <end position="555"/>
    </location>
</feature>
<gene>
    <name evidence="2" type="ORF">S7711_01826</name>
</gene>
<dbReference type="AlphaFoldDB" id="A0A084AJ30"/>